<evidence type="ECO:0000259" key="9">
    <source>
        <dbReference type="Pfam" id="PF20730"/>
    </source>
</evidence>
<dbReference type="STRING" id="192814.GCA_900166575_02819"/>
<feature type="domain" description="YetF C-terminal" evidence="8">
    <location>
        <begin position="58"/>
        <end position="190"/>
    </location>
</feature>
<dbReference type="Proteomes" id="UP000297982">
    <property type="component" value="Unassembled WGS sequence"/>
</dbReference>
<proteinExistence type="inferred from homology"/>
<dbReference type="InterPro" id="IPR023090">
    <property type="entry name" value="UPF0702_alpha/beta_dom_sf"/>
</dbReference>
<gene>
    <name evidence="10" type="ORF">E4663_11835</name>
</gene>
<dbReference type="PANTHER" id="PTHR34582:SF6">
    <property type="entry name" value="UPF0702 TRANSMEMBRANE PROTEIN YCAP"/>
    <property type="match status" value="1"/>
</dbReference>
<name>A0A4Z0GZL8_9BACI</name>
<comment type="similarity">
    <text evidence="2">Belongs to the UPF0702 family.</text>
</comment>
<dbReference type="AlphaFoldDB" id="A0A4Z0GZL8"/>
<evidence type="ECO:0000256" key="2">
    <source>
        <dbReference type="ARBA" id="ARBA00006448"/>
    </source>
</evidence>
<dbReference type="Pfam" id="PF20730">
    <property type="entry name" value="YetF_N"/>
    <property type="match status" value="1"/>
</dbReference>
<evidence type="ECO:0000313" key="10">
    <source>
        <dbReference type="EMBL" id="TGB02956.1"/>
    </source>
</evidence>
<feature type="transmembrane region" description="Helical" evidence="7">
    <location>
        <begin position="35"/>
        <end position="55"/>
    </location>
</feature>
<keyword evidence="5 7" id="KW-1133">Transmembrane helix</keyword>
<dbReference type="InterPro" id="IPR007353">
    <property type="entry name" value="DUF421"/>
</dbReference>
<sequence>MGKRSVGELPVFDLLVLLVLGSVVGADIADPDIQHIHTIVAMLVIAILQKVIVWAKLNNRKVGKWLTFEPTVVIYKGKLIEKNIASIDYSIDNILGMLREKDVFLVENVELAVIEANGMLSVKKSAEQEAVTRSDQGIVHRGGGYEIPLILDGKVENKALHELGKSKEWLDEALRALGVLECQKVFYAAITNEGEMTVNLKGELSPNIPPIKH</sequence>
<organism evidence="10 11">
    <name type="scientific">Halobacillus salinus</name>
    <dbReference type="NCBI Taxonomy" id="192814"/>
    <lineage>
        <taxon>Bacteria</taxon>
        <taxon>Bacillati</taxon>
        <taxon>Bacillota</taxon>
        <taxon>Bacilli</taxon>
        <taxon>Bacillales</taxon>
        <taxon>Bacillaceae</taxon>
        <taxon>Halobacillus</taxon>
    </lineage>
</organism>
<keyword evidence="4 7" id="KW-0812">Transmembrane</keyword>
<accession>A0A4Z0GZL8</accession>
<evidence type="ECO:0000256" key="5">
    <source>
        <dbReference type="ARBA" id="ARBA00022989"/>
    </source>
</evidence>
<comment type="caution">
    <text evidence="10">The sequence shown here is derived from an EMBL/GenBank/DDBJ whole genome shotgun (WGS) entry which is preliminary data.</text>
</comment>
<evidence type="ECO:0000256" key="7">
    <source>
        <dbReference type="SAM" id="Phobius"/>
    </source>
</evidence>
<dbReference type="GO" id="GO:0005886">
    <property type="term" value="C:plasma membrane"/>
    <property type="evidence" value="ECO:0007669"/>
    <property type="project" value="UniProtKB-SubCell"/>
</dbReference>
<keyword evidence="11" id="KW-1185">Reference proteome</keyword>
<reference evidence="10 11" key="1">
    <citation type="journal article" date="2003" name="Int. J. Syst. Evol. Microbiol.">
        <title>Halobacillus salinus sp. nov., isolated from a salt lake on the coast of the East Sea in Korea.</title>
        <authorList>
            <person name="Yoon J.H."/>
            <person name="Kang K.H."/>
            <person name="Park Y.H."/>
        </authorList>
    </citation>
    <scope>NUCLEOTIDE SEQUENCE [LARGE SCALE GENOMIC DNA]</scope>
    <source>
        <strain evidence="10 11">HSL-3</strain>
    </source>
</reference>
<evidence type="ECO:0000313" key="11">
    <source>
        <dbReference type="Proteomes" id="UP000297982"/>
    </source>
</evidence>
<dbReference type="PANTHER" id="PTHR34582">
    <property type="entry name" value="UPF0702 TRANSMEMBRANE PROTEIN YCAP"/>
    <property type="match status" value="1"/>
</dbReference>
<evidence type="ECO:0000256" key="4">
    <source>
        <dbReference type="ARBA" id="ARBA00022692"/>
    </source>
</evidence>
<feature type="domain" description="YetF-like N-terminal transmembrane" evidence="9">
    <location>
        <begin position="1"/>
        <end position="52"/>
    </location>
</feature>
<keyword evidence="6 7" id="KW-0472">Membrane</keyword>
<dbReference type="EMBL" id="SRJC01000002">
    <property type="protein sequence ID" value="TGB02956.1"/>
    <property type="molecule type" value="Genomic_DNA"/>
</dbReference>
<evidence type="ECO:0000259" key="8">
    <source>
        <dbReference type="Pfam" id="PF04239"/>
    </source>
</evidence>
<evidence type="ECO:0000256" key="6">
    <source>
        <dbReference type="ARBA" id="ARBA00023136"/>
    </source>
</evidence>
<keyword evidence="3" id="KW-1003">Cell membrane</keyword>
<dbReference type="InterPro" id="IPR048454">
    <property type="entry name" value="YetF_N"/>
</dbReference>
<evidence type="ECO:0000256" key="1">
    <source>
        <dbReference type="ARBA" id="ARBA00004651"/>
    </source>
</evidence>
<dbReference type="Pfam" id="PF04239">
    <property type="entry name" value="DUF421"/>
    <property type="match status" value="1"/>
</dbReference>
<dbReference type="Gene3D" id="3.30.240.20">
    <property type="entry name" value="bsu07140 like domains"/>
    <property type="match status" value="2"/>
</dbReference>
<comment type="subcellular location">
    <subcellularLocation>
        <location evidence="1">Cell membrane</location>
        <topology evidence="1">Multi-pass membrane protein</topology>
    </subcellularLocation>
</comment>
<protein>
    <submittedName>
        <fullName evidence="10">DUF421 domain-containing protein</fullName>
    </submittedName>
</protein>
<evidence type="ECO:0000256" key="3">
    <source>
        <dbReference type="ARBA" id="ARBA00022475"/>
    </source>
</evidence>